<evidence type="ECO:0000313" key="1">
    <source>
        <dbReference type="EMBL" id="KNZ63243.1"/>
    </source>
</evidence>
<gene>
    <name evidence="1" type="ORF">VP01_11697g1</name>
</gene>
<dbReference type="Proteomes" id="UP000037035">
    <property type="component" value="Unassembled WGS sequence"/>
</dbReference>
<keyword evidence="2" id="KW-1185">Reference proteome</keyword>
<dbReference type="EMBL" id="LAVV01001884">
    <property type="protein sequence ID" value="KNZ63243.1"/>
    <property type="molecule type" value="Genomic_DNA"/>
</dbReference>
<name>A0A0L6VRA7_9BASI</name>
<accession>A0A0L6VRA7</accession>
<comment type="caution">
    <text evidence="1">The sequence shown here is derived from an EMBL/GenBank/DDBJ whole genome shotgun (WGS) entry which is preliminary data.</text>
</comment>
<dbReference type="VEuPathDB" id="FungiDB:VP01_11697g1"/>
<proteinExistence type="predicted"/>
<dbReference type="AlphaFoldDB" id="A0A0L6VRA7"/>
<organism evidence="1 2">
    <name type="scientific">Puccinia sorghi</name>
    <dbReference type="NCBI Taxonomy" id="27349"/>
    <lineage>
        <taxon>Eukaryota</taxon>
        <taxon>Fungi</taxon>
        <taxon>Dikarya</taxon>
        <taxon>Basidiomycota</taxon>
        <taxon>Pucciniomycotina</taxon>
        <taxon>Pucciniomycetes</taxon>
        <taxon>Pucciniales</taxon>
        <taxon>Pucciniaceae</taxon>
        <taxon>Puccinia</taxon>
    </lineage>
</organism>
<evidence type="ECO:0000313" key="2">
    <source>
        <dbReference type="Proteomes" id="UP000037035"/>
    </source>
</evidence>
<protein>
    <recommendedName>
        <fullName evidence="3">DDE Tnp4 domain-containing protein</fullName>
    </recommendedName>
</protein>
<reference evidence="1 2" key="1">
    <citation type="submission" date="2015-08" db="EMBL/GenBank/DDBJ databases">
        <title>Next Generation Sequencing and Analysis of the Genome of Puccinia sorghi L Schw, the Causal Agent of Maize Common Rust.</title>
        <authorList>
            <person name="Rochi L."/>
            <person name="Burguener G."/>
            <person name="Darino M."/>
            <person name="Turjanski A."/>
            <person name="Kreff E."/>
            <person name="Dieguez M.J."/>
            <person name="Sacco F."/>
        </authorList>
    </citation>
    <scope>NUCLEOTIDE SEQUENCE [LARGE SCALE GENOMIC DNA]</scope>
    <source>
        <strain evidence="1 2">RO10H11247</strain>
    </source>
</reference>
<sequence length="112" mass="12360">MPASDRWKGYINCKGWALLTFQCVVDGYGNFRDGFLLFFSFSVFFILGPKIRHLLHVICGGVPGSIHDSCVFRNSEIGHSLIPHSQNDQIIPPSLYLIDDSGYPADVGVGIS</sequence>
<evidence type="ECO:0008006" key="3">
    <source>
        <dbReference type="Google" id="ProtNLM"/>
    </source>
</evidence>
<feature type="non-terminal residue" evidence="1">
    <location>
        <position position="112"/>
    </location>
</feature>